<evidence type="ECO:0000256" key="1">
    <source>
        <dbReference type="SAM" id="MobiDB-lite"/>
    </source>
</evidence>
<reference evidence="2 3" key="1">
    <citation type="submission" date="2020-04" db="EMBL/GenBank/DDBJ databases">
        <title>Perkinsus olseni comparative genomics.</title>
        <authorList>
            <person name="Bogema D.R."/>
        </authorList>
    </citation>
    <scope>NUCLEOTIDE SEQUENCE [LARGE SCALE GENOMIC DNA]</scope>
    <source>
        <strain evidence="2">00978-12</strain>
    </source>
</reference>
<proteinExistence type="predicted"/>
<feature type="region of interest" description="Disordered" evidence="1">
    <location>
        <begin position="1"/>
        <end position="29"/>
    </location>
</feature>
<organism evidence="2 3">
    <name type="scientific">Perkinsus olseni</name>
    <name type="common">Perkinsus atlanticus</name>
    <dbReference type="NCBI Taxonomy" id="32597"/>
    <lineage>
        <taxon>Eukaryota</taxon>
        <taxon>Sar</taxon>
        <taxon>Alveolata</taxon>
        <taxon>Perkinsozoa</taxon>
        <taxon>Perkinsea</taxon>
        <taxon>Perkinsida</taxon>
        <taxon>Perkinsidae</taxon>
        <taxon>Perkinsus</taxon>
    </lineage>
</organism>
<gene>
    <name evidence="2" type="ORF">FOZ60_014308</name>
</gene>
<evidence type="ECO:0000313" key="3">
    <source>
        <dbReference type="Proteomes" id="UP000541610"/>
    </source>
</evidence>
<evidence type="ECO:0000313" key="2">
    <source>
        <dbReference type="EMBL" id="KAF4691983.1"/>
    </source>
</evidence>
<sequence length="69" mass="7383">MSPSMSSQDFSLNDAVLRHGSPRNNSSFASRGVHAADLRLSIFGALSPESATGCADSCSERNKMFNVFD</sequence>
<feature type="compositionally biased region" description="Polar residues" evidence="1">
    <location>
        <begin position="1"/>
        <end position="11"/>
    </location>
</feature>
<accession>A0A7J6P759</accession>
<dbReference type="AlphaFoldDB" id="A0A7J6P759"/>
<dbReference type="EMBL" id="JABANP010000067">
    <property type="protein sequence ID" value="KAF4691983.1"/>
    <property type="molecule type" value="Genomic_DNA"/>
</dbReference>
<dbReference type="Proteomes" id="UP000541610">
    <property type="component" value="Unassembled WGS sequence"/>
</dbReference>
<name>A0A7J6P759_PEROL</name>
<protein>
    <submittedName>
        <fullName evidence="2">Uncharacterized protein</fullName>
    </submittedName>
</protein>
<comment type="caution">
    <text evidence="2">The sequence shown here is derived from an EMBL/GenBank/DDBJ whole genome shotgun (WGS) entry which is preliminary data.</text>
</comment>